<keyword evidence="2" id="KW-0812">Transmembrane</keyword>
<keyword evidence="5" id="KW-1185">Reference proteome</keyword>
<dbReference type="Proteomes" id="UP000233551">
    <property type="component" value="Unassembled WGS sequence"/>
</dbReference>
<feature type="domain" description="Reverse transcriptase/retrotransposon-derived protein RNase H-like" evidence="3">
    <location>
        <begin position="40"/>
        <end position="137"/>
    </location>
</feature>
<evidence type="ECO:0000313" key="5">
    <source>
        <dbReference type="Proteomes" id="UP000233551"/>
    </source>
</evidence>
<accession>A0A2I0IPC0</accession>
<dbReference type="PANTHER" id="PTHR48475">
    <property type="entry name" value="RIBONUCLEASE H"/>
    <property type="match status" value="1"/>
</dbReference>
<reference evidence="4 5" key="1">
    <citation type="submission" date="2017-11" db="EMBL/GenBank/DDBJ databases">
        <title>De-novo sequencing of pomegranate (Punica granatum L.) genome.</title>
        <authorList>
            <person name="Akparov Z."/>
            <person name="Amiraslanov A."/>
            <person name="Hajiyeva S."/>
            <person name="Abbasov M."/>
            <person name="Kaur K."/>
            <person name="Hamwieh A."/>
            <person name="Solovyev V."/>
            <person name="Salamov A."/>
            <person name="Braich B."/>
            <person name="Kosarev P."/>
            <person name="Mahmoud A."/>
            <person name="Hajiyev E."/>
            <person name="Babayeva S."/>
            <person name="Izzatullayeva V."/>
            <person name="Mammadov A."/>
            <person name="Mammadov A."/>
            <person name="Sharifova S."/>
            <person name="Ojaghi J."/>
            <person name="Eynullazada K."/>
            <person name="Bayramov B."/>
            <person name="Abdulazimova A."/>
            <person name="Shahmuradov I."/>
        </authorList>
    </citation>
    <scope>NUCLEOTIDE SEQUENCE [LARGE SCALE GENOMIC DNA]</scope>
    <source>
        <strain evidence="5">cv. AG2017</strain>
        <tissue evidence="4">Leaf</tissue>
    </source>
</reference>
<feature type="transmembrane region" description="Helical" evidence="2">
    <location>
        <begin position="584"/>
        <end position="604"/>
    </location>
</feature>
<feature type="compositionally biased region" description="Low complexity" evidence="1">
    <location>
        <begin position="530"/>
        <end position="570"/>
    </location>
</feature>
<dbReference type="SUPFAM" id="SSF56672">
    <property type="entry name" value="DNA/RNA polymerases"/>
    <property type="match status" value="1"/>
</dbReference>
<protein>
    <recommendedName>
        <fullName evidence="3">Reverse transcriptase/retrotransposon-derived protein RNase H-like domain-containing protein</fullName>
    </recommendedName>
</protein>
<gene>
    <name evidence="4" type="ORF">CRG98_033769</name>
</gene>
<comment type="caution">
    <text evidence="4">The sequence shown here is derived from an EMBL/GenBank/DDBJ whole genome shotgun (WGS) entry which is preliminary data.</text>
</comment>
<sequence length="662" mass="75344">MHEIRSFLGRLNYIAHFIANLTDKCQPLFRLLRKNAAVEWDDECQKTFDTIKAYLVQSPVLVPPSPDRPLILYLTVRRQSIGCTLGQKDDSTHPERAIYYLSKKFTEGESNYSEIEKMCCTLVWVMQRLRQYTIYHTVRLLSKTNSLKYLLGSPSSMRNLAKWHCQLTEYDIDGKQKIQSWCRITNYLEELTENFKNISFTYTPRMKNQFDDALATLASMMSITKENLIEPFEFEIAKGSAHCDMIKAVDGKPWYADIKHLLQTGQFPAFTNRHDRRTLRRIATHFFLSGETLYRRSCDTTLPWCVDENEAQRLMEEDWHEMFPFALLAYRTSIRSSTGATPYSLVYGMEAVLPVEVEIPSMRLKIDAESLPLALGFSSQRTRDTPWHKTPIPSSQFPRFPAIELGNPSSEKLEISPKKPEIPLNPDGPKPRDTHPAHGVVQAVLVAVSHALLRRCRSAQRRKPLPVAAEFLSSAHFIFSVHPLSHGLGPSFFDFRRSNLDDSAQPVWPSPIQPRRPDLVLTPETQPNHSLSQPSRSLPRPNCPSRPNSSLRPSSSAWPSSPALPARSPRPRACAAGLFGPNRLWPGPTALISVKLILGILFRLSGMCMSMWKTTRIGEVVTTPSRMRPSRVPRKVDTPKLRCIGARMHAPTRRNSGAHRYT</sequence>
<feature type="region of interest" description="Disordered" evidence="1">
    <location>
        <begin position="503"/>
        <end position="570"/>
    </location>
</feature>
<feature type="region of interest" description="Disordered" evidence="1">
    <location>
        <begin position="410"/>
        <end position="436"/>
    </location>
</feature>
<dbReference type="STRING" id="22663.A0A2I0IPC0"/>
<dbReference type="Gene3D" id="3.30.420.10">
    <property type="entry name" value="Ribonuclease H-like superfamily/Ribonuclease H"/>
    <property type="match status" value="1"/>
</dbReference>
<dbReference type="InterPro" id="IPR043128">
    <property type="entry name" value="Rev_trsase/Diguanyl_cyclase"/>
</dbReference>
<dbReference type="Pfam" id="PF17919">
    <property type="entry name" value="RT_RNaseH_2"/>
    <property type="match status" value="1"/>
</dbReference>
<proteinExistence type="predicted"/>
<dbReference type="Gene3D" id="3.30.70.270">
    <property type="match status" value="1"/>
</dbReference>
<name>A0A2I0IPC0_PUNGR</name>
<dbReference type="GO" id="GO:0003676">
    <property type="term" value="F:nucleic acid binding"/>
    <property type="evidence" value="ECO:0007669"/>
    <property type="project" value="InterPro"/>
</dbReference>
<evidence type="ECO:0000259" key="3">
    <source>
        <dbReference type="Pfam" id="PF17919"/>
    </source>
</evidence>
<dbReference type="InterPro" id="IPR043502">
    <property type="entry name" value="DNA/RNA_pol_sf"/>
</dbReference>
<evidence type="ECO:0000256" key="2">
    <source>
        <dbReference type="SAM" id="Phobius"/>
    </source>
</evidence>
<evidence type="ECO:0000313" key="4">
    <source>
        <dbReference type="EMBL" id="PKI45848.1"/>
    </source>
</evidence>
<dbReference type="InterPro" id="IPR041577">
    <property type="entry name" value="RT_RNaseH_2"/>
</dbReference>
<keyword evidence="2" id="KW-0472">Membrane</keyword>
<dbReference type="EMBL" id="PGOL01002696">
    <property type="protein sequence ID" value="PKI45848.1"/>
    <property type="molecule type" value="Genomic_DNA"/>
</dbReference>
<evidence type="ECO:0000256" key="1">
    <source>
        <dbReference type="SAM" id="MobiDB-lite"/>
    </source>
</evidence>
<dbReference type="InterPro" id="IPR036397">
    <property type="entry name" value="RNaseH_sf"/>
</dbReference>
<dbReference type="PANTHER" id="PTHR48475:SF1">
    <property type="entry name" value="RNASE H TYPE-1 DOMAIN-CONTAINING PROTEIN"/>
    <property type="match status" value="1"/>
</dbReference>
<feature type="compositionally biased region" description="Basic and acidic residues" evidence="1">
    <location>
        <begin position="411"/>
        <end position="421"/>
    </location>
</feature>
<dbReference type="AlphaFoldDB" id="A0A2I0IPC0"/>
<organism evidence="4 5">
    <name type="scientific">Punica granatum</name>
    <name type="common">Pomegranate</name>
    <dbReference type="NCBI Taxonomy" id="22663"/>
    <lineage>
        <taxon>Eukaryota</taxon>
        <taxon>Viridiplantae</taxon>
        <taxon>Streptophyta</taxon>
        <taxon>Embryophyta</taxon>
        <taxon>Tracheophyta</taxon>
        <taxon>Spermatophyta</taxon>
        <taxon>Magnoliopsida</taxon>
        <taxon>eudicotyledons</taxon>
        <taxon>Gunneridae</taxon>
        <taxon>Pentapetalae</taxon>
        <taxon>rosids</taxon>
        <taxon>malvids</taxon>
        <taxon>Myrtales</taxon>
        <taxon>Lythraceae</taxon>
        <taxon>Punica</taxon>
    </lineage>
</organism>
<keyword evidence="2" id="KW-1133">Transmembrane helix</keyword>